<evidence type="ECO:0000259" key="3">
    <source>
        <dbReference type="PROSITE" id="PS50110"/>
    </source>
</evidence>
<feature type="modified residue" description="4-aspartylphosphate" evidence="2">
    <location>
        <position position="76"/>
    </location>
</feature>
<proteinExistence type="predicted"/>
<evidence type="ECO:0000313" key="5">
    <source>
        <dbReference type="Proteomes" id="UP000265938"/>
    </source>
</evidence>
<dbReference type="InterPro" id="IPR001789">
    <property type="entry name" value="Sig_transdc_resp-reg_receiver"/>
</dbReference>
<dbReference type="Gene3D" id="3.40.50.2300">
    <property type="match status" value="1"/>
</dbReference>
<feature type="domain" description="Response regulatory" evidence="3">
    <location>
        <begin position="28"/>
        <end position="143"/>
    </location>
</feature>
<protein>
    <submittedName>
        <fullName evidence="4">Response regulator</fullName>
    </submittedName>
</protein>
<evidence type="ECO:0000256" key="2">
    <source>
        <dbReference type="PROSITE-ProRule" id="PRU00169"/>
    </source>
</evidence>
<dbReference type="InterPro" id="IPR050595">
    <property type="entry name" value="Bact_response_regulator"/>
</dbReference>
<dbReference type="SUPFAM" id="SSF52172">
    <property type="entry name" value="CheY-like"/>
    <property type="match status" value="1"/>
</dbReference>
<comment type="caution">
    <text evidence="4">The sequence shown here is derived from an EMBL/GenBank/DDBJ whole genome shotgun (WGS) entry which is preliminary data.</text>
</comment>
<dbReference type="SMART" id="SM00448">
    <property type="entry name" value="REC"/>
    <property type="match status" value="1"/>
</dbReference>
<dbReference type="Proteomes" id="UP000265938">
    <property type="component" value="Unassembled WGS sequence"/>
</dbReference>
<dbReference type="Pfam" id="PF00072">
    <property type="entry name" value="Response_reg"/>
    <property type="match status" value="1"/>
</dbReference>
<sequence length="143" mass="15722">MLKGDYVGIEKERPISVPERTVNRPRPTILVVDDEYFNFEMLKASLGNEFSLSYANSGTSCLTSAIAEPPDAILLDVCMPGLDGYDTCRLLKNTPETEQIPVVMVSGLETELEQKAGFDAGCDAYVVKPFSVKTLIEKIKTLV</sequence>
<dbReference type="GO" id="GO:0000160">
    <property type="term" value="P:phosphorelay signal transduction system"/>
    <property type="evidence" value="ECO:0007669"/>
    <property type="project" value="InterPro"/>
</dbReference>
<evidence type="ECO:0000256" key="1">
    <source>
        <dbReference type="ARBA" id="ARBA00022553"/>
    </source>
</evidence>
<evidence type="ECO:0000313" key="4">
    <source>
        <dbReference type="EMBL" id="RJF34296.1"/>
    </source>
</evidence>
<dbReference type="AlphaFoldDB" id="A0A3A3EGN4"/>
<dbReference type="PROSITE" id="PS50110">
    <property type="entry name" value="RESPONSE_REGULATORY"/>
    <property type="match status" value="1"/>
</dbReference>
<reference evidence="4 5" key="1">
    <citation type="submission" date="2018-09" db="EMBL/GenBank/DDBJ databases">
        <title>Identification of marine bacteria producing industrial enzymes.</title>
        <authorList>
            <person name="Cheng T.H."/>
            <person name="Saidin J."/>
            <person name="Muhd D.D."/>
            <person name="Isa M.N.M."/>
            <person name="Bakar M.F.A."/>
            <person name="Ismail N."/>
        </authorList>
    </citation>
    <scope>NUCLEOTIDE SEQUENCE [LARGE SCALE GENOMIC DNA]</scope>
    <source>
        <strain evidence="4 5">MNAD 1.6</strain>
    </source>
</reference>
<keyword evidence="1 2" id="KW-0597">Phosphoprotein</keyword>
<dbReference type="EMBL" id="QYSE01000003">
    <property type="protein sequence ID" value="RJF34296.1"/>
    <property type="molecule type" value="Genomic_DNA"/>
</dbReference>
<dbReference type="InterPro" id="IPR011006">
    <property type="entry name" value="CheY-like_superfamily"/>
</dbReference>
<organism evidence="4 5">
    <name type="scientific">Pseudoalteromonas gelatinilytica</name>
    <dbReference type="NCBI Taxonomy" id="1703256"/>
    <lineage>
        <taxon>Bacteria</taxon>
        <taxon>Pseudomonadati</taxon>
        <taxon>Pseudomonadota</taxon>
        <taxon>Gammaproteobacteria</taxon>
        <taxon>Alteromonadales</taxon>
        <taxon>Pseudoalteromonadaceae</taxon>
        <taxon>Pseudoalteromonas</taxon>
    </lineage>
</organism>
<name>A0A3A3EGN4_9GAMM</name>
<gene>
    <name evidence="4" type="ORF">D4741_12915</name>
</gene>
<dbReference type="PANTHER" id="PTHR44591:SF3">
    <property type="entry name" value="RESPONSE REGULATORY DOMAIN-CONTAINING PROTEIN"/>
    <property type="match status" value="1"/>
</dbReference>
<accession>A0A3A3EGN4</accession>
<dbReference type="PANTHER" id="PTHR44591">
    <property type="entry name" value="STRESS RESPONSE REGULATOR PROTEIN 1"/>
    <property type="match status" value="1"/>
</dbReference>